<proteinExistence type="predicted"/>
<dbReference type="GeneID" id="27351810"/>
<dbReference type="Proteomes" id="UP000054466">
    <property type="component" value="Unassembled WGS sequence"/>
</dbReference>
<dbReference type="EMBL" id="KN847067">
    <property type="protein sequence ID" value="KIW21984.1"/>
    <property type="molecule type" value="Genomic_DNA"/>
</dbReference>
<keyword evidence="2" id="KW-1185">Reference proteome</keyword>
<dbReference type="VEuPathDB" id="FungiDB:PV07_12616"/>
<protein>
    <submittedName>
        <fullName evidence="1">Uncharacterized protein</fullName>
    </submittedName>
</protein>
<gene>
    <name evidence="1" type="ORF">PV07_12616</name>
</gene>
<dbReference type="RefSeq" id="XP_016242200.1">
    <property type="nucleotide sequence ID" value="XM_016400156.1"/>
</dbReference>
<sequence length="150" mass="16850">MPYESVSYDFEITTGGLGTKRHQAFMKEFENTGASRSYTLKVQDDKACLTLKSMAPLHSSGIPEDFMALSDWWNIYGQNISNDVSKANGSTSLGVYQGPDGQNWIDGSWTRSYGEYNKEDRNKRVQQAQQEYPGAKIHADPYACNFKLIG</sequence>
<accession>A0A0D2CEN2</accession>
<evidence type="ECO:0000313" key="1">
    <source>
        <dbReference type="EMBL" id="KIW21984.1"/>
    </source>
</evidence>
<dbReference type="AlphaFoldDB" id="A0A0D2CEN2"/>
<organism evidence="1 2">
    <name type="scientific">Cladophialophora immunda</name>
    <dbReference type="NCBI Taxonomy" id="569365"/>
    <lineage>
        <taxon>Eukaryota</taxon>
        <taxon>Fungi</taxon>
        <taxon>Dikarya</taxon>
        <taxon>Ascomycota</taxon>
        <taxon>Pezizomycotina</taxon>
        <taxon>Eurotiomycetes</taxon>
        <taxon>Chaetothyriomycetidae</taxon>
        <taxon>Chaetothyriales</taxon>
        <taxon>Herpotrichiellaceae</taxon>
        <taxon>Cladophialophora</taxon>
    </lineage>
</organism>
<evidence type="ECO:0000313" key="2">
    <source>
        <dbReference type="Proteomes" id="UP000054466"/>
    </source>
</evidence>
<name>A0A0D2CEN2_9EURO</name>
<reference evidence="1 2" key="1">
    <citation type="submission" date="2015-01" db="EMBL/GenBank/DDBJ databases">
        <title>The Genome Sequence of Cladophialophora immunda CBS83496.</title>
        <authorList>
            <consortium name="The Broad Institute Genomics Platform"/>
            <person name="Cuomo C."/>
            <person name="de Hoog S."/>
            <person name="Gorbushina A."/>
            <person name="Stielow B."/>
            <person name="Teixiera M."/>
            <person name="Abouelleil A."/>
            <person name="Chapman S.B."/>
            <person name="Priest M."/>
            <person name="Young S.K."/>
            <person name="Wortman J."/>
            <person name="Nusbaum C."/>
            <person name="Birren B."/>
        </authorList>
    </citation>
    <scope>NUCLEOTIDE SEQUENCE [LARGE SCALE GENOMIC DNA]</scope>
    <source>
        <strain evidence="1 2">CBS 83496</strain>
    </source>
</reference>
<dbReference type="HOGENOM" id="CLU_1740318_0_0_1"/>